<organism evidence="1 2">
    <name type="scientific">Priestia aryabhattai</name>
    <name type="common">Bacillus aryabhattai</name>
    <dbReference type="NCBI Taxonomy" id="412384"/>
    <lineage>
        <taxon>Bacteria</taxon>
        <taxon>Bacillati</taxon>
        <taxon>Bacillota</taxon>
        <taxon>Bacilli</taxon>
        <taxon>Bacillales</taxon>
        <taxon>Bacillaceae</taxon>
        <taxon>Priestia</taxon>
    </lineage>
</organism>
<dbReference type="EMBL" id="JAPTGD010000002">
    <property type="protein sequence ID" value="MDU9693949.1"/>
    <property type="molecule type" value="Genomic_DNA"/>
</dbReference>
<dbReference type="RefSeq" id="WP_316911166.1">
    <property type="nucleotide sequence ID" value="NZ_JAPTGD010000002.1"/>
</dbReference>
<sequence length="363" mass="43597">MNNVNEKKGLHVWTKEEEEQLIKLYPTTTARNIAKTLKINSIQSIQKKAKRLGLKKRKKEKFYINSSDFARIVKVHPKTILKWVEDEALPCKRVDYGYEEKTVYINCKEFWIWAEQHKELIYFSKIAPNTLSFEPKWVKEARKNDEEIVARQNNIRPKWTAEEEGILLENYGEMPVYKIEKKLGRKKIRRKIEKENLGSTTEYAGLITAHKLSQILNVDTHTVLKWIKTKELPHKRVILKYKKEHLMIDIPKFWRWAEDNKHLVPFHKMERRVLVPEPKWLEEEIKKKILSIPQRQGKSWTTEEENQLLYLKYGLHLSNNEIAERLNRTKVAIKRRIEILNKKMYKENHSKFKFNKVEKETEV</sequence>
<protein>
    <submittedName>
        <fullName evidence="1">HTH domain-containing protein</fullName>
    </submittedName>
</protein>
<gene>
    <name evidence="1" type="ORF">O0Q50_22470</name>
</gene>
<proteinExistence type="predicted"/>
<name>A0AAX6NDQ8_PRIAR</name>
<reference evidence="1" key="1">
    <citation type="journal article" date="2022" name="J Environ Chem Eng">
        <title>Biodegradation of petroleum oil using a constructed nonpathogenic and heavy metal-tolerant bacterial consortium isolated from marine sponges.</title>
        <authorList>
            <person name="Dechsakulwatana C."/>
            <person name="Rungsihiranrut A."/>
            <person name="Muangchinda C."/>
            <person name="Ningthoujam R."/>
            <person name="Klankeo P."/>
            <person name="Pinyakong O."/>
        </authorList>
    </citation>
    <scope>NUCLEOTIDE SEQUENCE</scope>
    <source>
        <strain evidence="1">TL01-2</strain>
    </source>
</reference>
<accession>A0AAX6NDQ8</accession>
<evidence type="ECO:0000313" key="1">
    <source>
        <dbReference type="EMBL" id="MDU9693949.1"/>
    </source>
</evidence>
<dbReference type="Proteomes" id="UP001269400">
    <property type="component" value="Unassembled WGS sequence"/>
</dbReference>
<comment type="caution">
    <text evidence="1">The sequence shown here is derived from an EMBL/GenBank/DDBJ whole genome shotgun (WGS) entry which is preliminary data.</text>
</comment>
<evidence type="ECO:0000313" key="2">
    <source>
        <dbReference type="Proteomes" id="UP001269400"/>
    </source>
</evidence>
<dbReference type="AlphaFoldDB" id="A0AAX6NDQ8"/>
<reference evidence="1" key="2">
    <citation type="submission" date="2022-12" db="EMBL/GenBank/DDBJ databases">
        <authorList>
            <person name="Dechsakulwatana C."/>
            <person name="Rungsihiranrut A."/>
            <person name="Muangchinda C."/>
            <person name="Ningthoujam R."/>
            <person name="Klankeo P."/>
            <person name="Pinyakong O."/>
        </authorList>
    </citation>
    <scope>NUCLEOTIDE SEQUENCE</scope>
    <source>
        <strain evidence="1">TL01-2</strain>
    </source>
</reference>